<dbReference type="HOGENOM" id="CLU_717090_0_0_9"/>
<protein>
    <submittedName>
        <fullName evidence="2">Uncharacterized protein</fullName>
    </submittedName>
</protein>
<name>K0AUH4_GOTA9</name>
<proteinExistence type="predicted"/>
<feature type="coiled-coil region" evidence="1">
    <location>
        <begin position="141"/>
        <end position="255"/>
    </location>
</feature>
<keyword evidence="3" id="KW-1185">Reference proteome</keyword>
<dbReference type="STRING" id="1128398.Curi_c04380"/>
<dbReference type="PATRIC" id="fig|1128398.3.peg.454"/>
<dbReference type="Proteomes" id="UP000006094">
    <property type="component" value="Chromosome"/>
</dbReference>
<keyword evidence="1" id="KW-0175">Coiled coil</keyword>
<dbReference type="OrthoDB" id="2942964at2"/>
<dbReference type="EMBL" id="CP003326">
    <property type="protein sequence ID" value="AFS77513.1"/>
    <property type="molecule type" value="Genomic_DNA"/>
</dbReference>
<feature type="coiled-coil region" evidence="1">
    <location>
        <begin position="300"/>
        <end position="338"/>
    </location>
</feature>
<dbReference type="KEGG" id="cad:Curi_c04380"/>
<evidence type="ECO:0000313" key="3">
    <source>
        <dbReference type="Proteomes" id="UP000006094"/>
    </source>
</evidence>
<feature type="coiled-coil region" evidence="1">
    <location>
        <begin position="29"/>
        <end position="56"/>
    </location>
</feature>
<organism evidence="2 3">
    <name type="scientific">Gottschalkia acidurici (strain ATCC 7906 / DSM 604 / BCRC 14475 / CIP 104303 / KCTC 5404 / NCIMB 10678 / 9a)</name>
    <name type="common">Clostridium acidurici</name>
    <dbReference type="NCBI Taxonomy" id="1128398"/>
    <lineage>
        <taxon>Bacteria</taxon>
        <taxon>Bacillati</taxon>
        <taxon>Bacillota</taxon>
        <taxon>Tissierellia</taxon>
        <taxon>Tissierellales</taxon>
        <taxon>Gottschalkiaceae</taxon>
        <taxon>Gottschalkia</taxon>
    </lineage>
</organism>
<accession>K0AUH4</accession>
<dbReference type="eggNOG" id="ENOG50344JB">
    <property type="taxonomic scope" value="Bacteria"/>
</dbReference>
<evidence type="ECO:0000313" key="2">
    <source>
        <dbReference type="EMBL" id="AFS77513.1"/>
    </source>
</evidence>
<gene>
    <name evidence="2" type="ordered locus">Curi_c04380</name>
</gene>
<evidence type="ECO:0000256" key="1">
    <source>
        <dbReference type="SAM" id="Coils"/>
    </source>
</evidence>
<dbReference type="RefSeq" id="WP_014966650.1">
    <property type="nucleotide sequence ID" value="NC_018664.1"/>
</dbReference>
<reference evidence="2 3" key="1">
    <citation type="journal article" date="2012" name="PLoS ONE">
        <title>The purine-utilizing bacterium Clostridium acidurici 9a: a genome-guided metabolic reconsideration.</title>
        <authorList>
            <person name="Hartwich K."/>
            <person name="Poehlein A."/>
            <person name="Daniel R."/>
        </authorList>
    </citation>
    <scope>NUCLEOTIDE SEQUENCE [LARGE SCALE GENOMIC DNA]</scope>
    <source>
        <strain evidence="3">ATCC 7906 / DSM 604 / BCRC 14475 / CIP 104303 / KCTC 5404 / NCIMB 10678 / 9a</strain>
    </source>
</reference>
<sequence length="385" mass="43204">MSEEVNVLDVSTVNHQELPSILTSQFDKLVVLETNVQKAVNMAVEAKNKAENAQVKIGLFDFSKKEAINLLQSASEGLAEGLMTAAEAQKVSFEYQTKLTEISKFLFGLGVSNLAMNRSVVRELELKLKGASEEEISDLARQELKNVIIQLKAQEDMMKKQAELTVKVKKHQGQLESINRQLDNIEKLDEQQDNIIVSHFEKLLKHDKDFEEQQKKNAKLEQETSHNTDKIKGLKNSLKHQEQALTEKISTLDKKYADTTKQIKDELSNLTDTTNKDSETIKGNISSILESVNTQISSVKEDLSKVEVDLSDEINSVEEKLINTITELKEEILNKDKEVYNKLTDLKDRIESLDAITSKLGWKIGIAVVAAGSLILNILQICGIL</sequence>
<dbReference type="AlphaFoldDB" id="K0AUH4"/>